<dbReference type="GO" id="GO:0016787">
    <property type="term" value="F:hydrolase activity"/>
    <property type="evidence" value="ECO:0007669"/>
    <property type="project" value="UniProtKB-KW"/>
</dbReference>
<dbReference type="EMBL" id="JAADJZ010000004">
    <property type="protein sequence ID" value="KAF2875794.1"/>
    <property type="molecule type" value="Genomic_DNA"/>
</dbReference>
<reference evidence="2 3" key="1">
    <citation type="submission" date="2020-01" db="EMBL/GenBank/DDBJ databases">
        <authorList>
            <consortium name="DOE Joint Genome Institute"/>
            <person name="Haridas S."/>
            <person name="Albert R."/>
            <person name="Binder M."/>
            <person name="Bloem J."/>
            <person name="Labutti K."/>
            <person name="Salamov A."/>
            <person name="Andreopoulos B."/>
            <person name="Baker S.E."/>
            <person name="Barry K."/>
            <person name="Bills G."/>
            <person name="Bluhm B.H."/>
            <person name="Cannon C."/>
            <person name="Castanera R."/>
            <person name="Culley D.E."/>
            <person name="Daum C."/>
            <person name="Ezra D."/>
            <person name="Gonzalez J.B."/>
            <person name="Henrissat B."/>
            <person name="Kuo A."/>
            <person name="Liang C."/>
            <person name="Lipzen A."/>
            <person name="Lutzoni F."/>
            <person name="Magnuson J."/>
            <person name="Mondo S."/>
            <person name="Nolan M."/>
            <person name="Ohm R."/>
            <person name="Pangilinan J."/>
            <person name="Park H.-J.H."/>
            <person name="Ramirez L."/>
            <person name="Alfaro M."/>
            <person name="Sun H."/>
            <person name="Tritt A."/>
            <person name="Yoshinaga Y."/>
            <person name="Zwiers L.-H.L."/>
            <person name="Turgeon B.G."/>
            <person name="Goodwin S.B."/>
            <person name="Spatafora J.W."/>
            <person name="Crous P.W."/>
            <person name="Grigoriev I.V."/>
        </authorList>
    </citation>
    <scope>NUCLEOTIDE SEQUENCE [LARGE SCALE GENOMIC DNA]</scope>
    <source>
        <strain evidence="2 3">CBS 611.86</strain>
    </source>
</reference>
<dbReference type="InterPro" id="IPR001031">
    <property type="entry name" value="Thioesterase"/>
</dbReference>
<organism evidence="2 3">
    <name type="scientific">Massariosphaeria phaeospora</name>
    <dbReference type="NCBI Taxonomy" id="100035"/>
    <lineage>
        <taxon>Eukaryota</taxon>
        <taxon>Fungi</taxon>
        <taxon>Dikarya</taxon>
        <taxon>Ascomycota</taxon>
        <taxon>Pezizomycotina</taxon>
        <taxon>Dothideomycetes</taxon>
        <taxon>Pleosporomycetidae</taxon>
        <taxon>Pleosporales</taxon>
        <taxon>Pleosporales incertae sedis</taxon>
        <taxon>Massariosphaeria</taxon>
    </lineage>
</organism>
<comment type="caution">
    <text evidence="2">The sequence shown here is derived from an EMBL/GenBank/DDBJ whole genome shotgun (WGS) entry which is preliminary data.</text>
</comment>
<dbReference type="Gene3D" id="3.40.50.1820">
    <property type="entry name" value="alpha/beta hydrolase"/>
    <property type="match status" value="1"/>
</dbReference>
<evidence type="ECO:0000313" key="3">
    <source>
        <dbReference type="Proteomes" id="UP000481861"/>
    </source>
</evidence>
<dbReference type="OrthoDB" id="10253869at2759"/>
<dbReference type="AlphaFoldDB" id="A0A7C8IBX2"/>
<gene>
    <name evidence="2" type="ORF">BDV95DRAFT_484371</name>
</gene>
<name>A0A7C8IBX2_9PLEO</name>
<dbReference type="SUPFAM" id="SSF53474">
    <property type="entry name" value="alpha/beta-Hydrolases"/>
    <property type="match status" value="1"/>
</dbReference>
<evidence type="ECO:0000259" key="1">
    <source>
        <dbReference type="Pfam" id="PF00975"/>
    </source>
</evidence>
<feature type="domain" description="Thioesterase" evidence="1">
    <location>
        <begin position="19"/>
        <end position="122"/>
    </location>
</feature>
<dbReference type="Pfam" id="PF00975">
    <property type="entry name" value="Thioesterase"/>
    <property type="match status" value="1"/>
</dbReference>
<dbReference type="InterPro" id="IPR029058">
    <property type="entry name" value="AB_hydrolase_fold"/>
</dbReference>
<dbReference type="Proteomes" id="UP000481861">
    <property type="component" value="Unassembled WGS sequence"/>
</dbReference>
<keyword evidence="2" id="KW-0378">Hydrolase</keyword>
<protein>
    <submittedName>
        <fullName evidence="2">Alpha/Beta hydrolase protein</fullName>
    </submittedName>
</protein>
<keyword evidence="3" id="KW-1185">Reference proteome</keyword>
<proteinExistence type="predicted"/>
<evidence type="ECO:0000313" key="2">
    <source>
        <dbReference type="EMBL" id="KAF2875794.1"/>
    </source>
</evidence>
<accession>A0A7C8IBX2</accession>
<sequence>MDNQANPALIQKGEPTRAPLFLIHDAGGTVSHYYKLDKIGRPVYTIHNPWFKAETKWDGGSMTFVNEYIKLIKSVVPSGEIIVGGWSLGGQLAIDIARVLAQNSRSRLRVVGLVLVDTMYPYWGPPDTVHAEFPVDLVLKNCPPDIKENMIRCMQWSKQDSDEWVSRNWKTDDNSGLDGIEAMVPPDAVLLHAQKYVPVADPQTASRCMVDYLRDDKVGWNHFPHQFIAAVWEMPTHHFGLFEKTTVRETTEKIRRACDLLAED</sequence>